<dbReference type="EMBL" id="JAGSSV010000003">
    <property type="protein sequence ID" value="MBR7888175.1"/>
    <property type="molecule type" value="Genomic_DNA"/>
</dbReference>
<accession>A0ABS5H9D0</accession>
<name>A0ABS5H9D0_9GAMM</name>
<reference evidence="2" key="1">
    <citation type="submission" date="2023-07" db="EMBL/GenBank/DDBJ databases">
        <title>Marinomonas vulgaris A79, complete genome.</title>
        <authorList>
            <person name="Ying J.-J."/>
        </authorList>
    </citation>
    <scope>NUCLEOTIDE SEQUENCE [LARGE SCALE GENOMIC DNA]</scope>
    <source>
        <strain evidence="2">A79</strain>
    </source>
</reference>
<keyword evidence="2" id="KW-1185">Reference proteome</keyword>
<proteinExistence type="predicted"/>
<dbReference type="InterPro" id="IPR025354">
    <property type="entry name" value="DUF4258"/>
</dbReference>
<dbReference type="RefSeq" id="WP_211535522.1">
    <property type="nucleotide sequence ID" value="NZ_JAGSSV010000003.1"/>
</dbReference>
<protein>
    <submittedName>
        <fullName evidence="1">DUF4258 domain-containing protein</fullName>
    </submittedName>
</protein>
<comment type="caution">
    <text evidence="1">The sequence shown here is derived from an EMBL/GenBank/DDBJ whole genome shotgun (WGS) entry which is preliminary data.</text>
</comment>
<organism evidence="1 2">
    <name type="scientific">Marinomonas vulgaris</name>
    <dbReference type="NCBI Taxonomy" id="2823372"/>
    <lineage>
        <taxon>Bacteria</taxon>
        <taxon>Pseudomonadati</taxon>
        <taxon>Pseudomonadota</taxon>
        <taxon>Gammaproteobacteria</taxon>
        <taxon>Oceanospirillales</taxon>
        <taxon>Oceanospirillaceae</taxon>
        <taxon>Marinomonas</taxon>
    </lineage>
</organism>
<sequence length="117" mass="13464">MDEHYEKNYLQGSVVFPLSEFAARKILNDLAENHTSRIRWSRHIKERMLERGVTTRQILTLLKSKRSVFREGPYLELNGDWKCNIKGMAAGSILELSVAIKNPADNPTSILITVWVH</sequence>
<gene>
    <name evidence="1" type="ORF">J9B83_04400</name>
</gene>
<dbReference type="Pfam" id="PF14076">
    <property type="entry name" value="DUF4258"/>
    <property type="match status" value="1"/>
</dbReference>
<evidence type="ECO:0000313" key="1">
    <source>
        <dbReference type="EMBL" id="MBR7888175.1"/>
    </source>
</evidence>
<dbReference type="Proteomes" id="UP000679722">
    <property type="component" value="Unassembled WGS sequence"/>
</dbReference>
<evidence type="ECO:0000313" key="2">
    <source>
        <dbReference type="Proteomes" id="UP000679722"/>
    </source>
</evidence>